<keyword evidence="2" id="KW-1133">Transmembrane helix</keyword>
<evidence type="ECO:0000256" key="1">
    <source>
        <dbReference type="SAM" id="MobiDB-lite"/>
    </source>
</evidence>
<feature type="region of interest" description="Disordered" evidence="1">
    <location>
        <begin position="579"/>
        <end position="620"/>
    </location>
</feature>
<keyword evidence="2" id="KW-0812">Transmembrane</keyword>
<feature type="compositionally biased region" description="Polar residues" evidence="1">
    <location>
        <begin position="277"/>
        <end position="291"/>
    </location>
</feature>
<feature type="compositionally biased region" description="Polar residues" evidence="1">
    <location>
        <begin position="61"/>
        <end position="72"/>
    </location>
</feature>
<dbReference type="EMBL" id="MU004183">
    <property type="protein sequence ID" value="KAF2500523.1"/>
    <property type="molecule type" value="Genomic_DNA"/>
</dbReference>
<dbReference type="OrthoDB" id="5384459at2759"/>
<dbReference type="PANTHER" id="PTHR42078">
    <property type="entry name" value="GLUCAN 1, 4-ALPHA-GLUCOSIDASE"/>
    <property type="match status" value="1"/>
</dbReference>
<dbReference type="AlphaFoldDB" id="A0A6A6R9W5"/>
<keyword evidence="5" id="KW-1185">Reference proteome</keyword>
<feature type="transmembrane region" description="Helical" evidence="2">
    <location>
        <begin position="341"/>
        <end position="369"/>
    </location>
</feature>
<feature type="compositionally biased region" description="Low complexity" evidence="1">
    <location>
        <begin position="598"/>
        <end position="620"/>
    </location>
</feature>
<feature type="compositionally biased region" description="Low complexity" evidence="1">
    <location>
        <begin position="703"/>
        <end position="717"/>
    </location>
</feature>
<dbReference type="PANTHER" id="PTHR42078:SF1">
    <property type="entry name" value="GLUCAN 1, 4-ALPHA-GLUCOSIDASE"/>
    <property type="match status" value="1"/>
</dbReference>
<evidence type="ECO:0000259" key="3">
    <source>
        <dbReference type="Pfam" id="PF25130"/>
    </source>
</evidence>
<feature type="domain" description="DUF7820" evidence="3">
    <location>
        <begin position="388"/>
        <end position="734"/>
    </location>
</feature>
<dbReference type="Proteomes" id="UP000799750">
    <property type="component" value="Unassembled WGS sequence"/>
</dbReference>
<evidence type="ECO:0000256" key="2">
    <source>
        <dbReference type="SAM" id="Phobius"/>
    </source>
</evidence>
<sequence length="735" mass="79543">MAGRDRDEDSTPRQSINPNVFDDEFAIDADDLDFGMGVADGFRPGHPSGATRDDQGLQRAPSRQSNSETTENGVRRMPSRNSTAKPPATGDSFAIANDGATPAVPNRNANIHGRAGSSRANALMHRSSISSESSFATMARSDSPYGVGPSHPYGMYPQNTIARSSSVTTSSTIRQPHRSFSANRPTHPYGMYTQNVAEDQDEEIVTPAPIIPVGFPGRDTGYHRQIGPDGEEQDIIGPDGHTEQLPPYTRFPEEGPTKHSLAAEPSPSPVATVPPRSGSSQDALVSPTTPSERQHRADPYVLPMSESSGSSHNAESGITEKSWRGRTWKDIRRKRVLWGKIPLWVLLLFLGLVLIFAVILGAAIGSFLAREKMQAHQPPPESVVTVVTTASMFDASLIPTPSGLSPLPMGTFALPISVPQEASANCLTVSNQTAAWSCTLSWPALQLVVAPYPSENLPYASLVPMDEDDPKLQYGVQPPSIQMQTLSLVSDQDFPKYGPAFHFQGLYDKVVILKPDQFSTEAALQARDDDEPDFHHRFQVVPGDQPWACYFNQTFIEGYLYVTDNSSAATWTQSLSSSTCTTTPSAQTPLPSTDAEAVTSVSTPSSATTPATPSWSGPWPSQFTTYPTSIPPFRPRDDGPHLLPYPRVVKIEERRIPGSPQPVCQQMRLLDSGLLVPAVNSTGQWILIPLQETDPTMQQFSQAGASAPGASSSPSPGVKKRDDPSGACHCQWMFQ</sequence>
<organism evidence="4 5">
    <name type="scientific">Lophium mytilinum</name>
    <dbReference type="NCBI Taxonomy" id="390894"/>
    <lineage>
        <taxon>Eukaryota</taxon>
        <taxon>Fungi</taxon>
        <taxon>Dikarya</taxon>
        <taxon>Ascomycota</taxon>
        <taxon>Pezizomycotina</taxon>
        <taxon>Dothideomycetes</taxon>
        <taxon>Pleosporomycetidae</taxon>
        <taxon>Mytilinidiales</taxon>
        <taxon>Mytilinidiaceae</taxon>
        <taxon>Lophium</taxon>
    </lineage>
</organism>
<protein>
    <recommendedName>
        <fullName evidence="3">DUF7820 domain-containing protein</fullName>
    </recommendedName>
</protein>
<feature type="compositionally biased region" description="Acidic residues" evidence="1">
    <location>
        <begin position="21"/>
        <end position="33"/>
    </location>
</feature>
<keyword evidence="2" id="KW-0472">Membrane</keyword>
<feature type="region of interest" description="Disordered" evidence="1">
    <location>
        <begin position="163"/>
        <end position="189"/>
    </location>
</feature>
<evidence type="ECO:0000313" key="5">
    <source>
        <dbReference type="Proteomes" id="UP000799750"/>
    </source>
</evidence>
<feature type="region of interest" description="Disordered" evidence="1">
    <location>
        <begin position="210"/>
        <end position="318"/>
    </location>
</feature>
<dbReference type="InterPro" id="IPR056722">
    <property type="entry name" value="DUF7820"/>
</dbReference>
<proteinExistence type="predicted"/>
<evidence type="ECO:0000313" key="4">
    <source>
        <dbReference type="EMBL" id="KAF2500523.1"/>
    </source>
</evidence>
<feature type="compositionally biased region" description="Low complexity" evidence="1">
    <location>
        <begin position="579"/>
        <end position="590"/>
    </location>
</feature>
<dbReference type="Pfam" id="PF25130">
    <property type="entry name" value="DUF7820"/>
    <property type="match status" value="1"/>
</dbReference>
<feature type="region of interest" description="Disordered" evidence="1">
    <location>
        <begin position="1"/>
        <end position="119"/>
    </location>
</feature>
<reference evidence="4" key="1">
    <citation type="journal article" date="2020" name="Stud. Mycol.">
        <title>101 Dothideomycetes genomes: a test case for predicting lifestyles and emergence of pathogens.</title>
        <authorList>
            <person name="Haridas S."/>
            <person name="Albert R."/>
            <person name="Binder M."/>
            <person name="Bloem J."/>
            <person name="Labutti K."/>
            <person name="Salamov A."/>
            <person name="Andreopoulos B."/>
            <person name="Baker S."/>
            <person name="Barry K."/>
            <person name="Bills G."/>
            <person name="Bluhm B."/>
            <person name="Cannon C."/>
            <person name="Castanera R."/>
            <person name="Culley D."/>
            <person name="Daum C."/>
            <person name="Ezra D."/>
            <person name="Gonzalez J."/>
            <person name="Henrissat B."/>
            <person name="Kuo A."/>
            <person name="Liang C."/>
            <person name="Lipzen A."/>
            <person name="Lutzoni F."/>
            <person name="Magnuson J."/>
            <person name="Mondo S."/>
            <person name="Nolan M."/>
            <person name="Ohm R."/>
            <person name="Pangilinan J."/>
            <person name="Park H.-J."/>
            <person name="Ramirez L."/>
            <person name="Alfaro M."/>
            <person name="Sun H."/>
            <person name="Tritt A."/>
            <person name="Yoshinaga Y."/>
            <person name="Zwiers L.-H."/>
            <person name="Turgeon B."/>
            <person name="Goodwin S."/>
            <person name="Spatafora J."/>
            <person name="Crous P."/>
            <person name="Grigoriev I."/>
        </authorList>
    </citation>
    <scope>NUCLEOTIDE SEQUENCE</scope>
    <source>
        <strain evidence="4">CBS 269.34</strain>
    </source>
</reference>
<feature type="compositionally biased region" description="Basic and acidic residues" evidence="1">
    <location>
        <begin position="1"/>
        <end position="11"/>
    </location>
</feature>
<gene>
    <name evidence="4" type="ORF">BU16DRAFT_249554</name>
</gene>
<name>A0A6A6R9W5_9PEZI</name>
<feature type="region of interest" description="Disordered" evidence="1">
    <location>
        <begin position="698"/>
        <end position="726"/>
    </location>
</feature>
<accession>A0A6A6R9W5</accession>
<feature type="compositionally biased region" description="Low complexity" evidence="1">
    <location>
        <begin position="305"/>
        <end position="317"/>
    </location>
</feature>